<dbReference type="InterPro" id="IPR058007">
    <property type="entry name" value="Gp5.9"/>
</dbReference>
<dbReference type="AlphaFoldDB" id="A0A848CYL8"/>
<reference evidence="1 2" key="1">
    <citation type="submission" date="2020-04" db="EMBL/GenBank/DDBJ databases">
        <authorList>
            <person name="Hitch T.C.A."/>
            <person name="Wylensek D."/>
            <person name="Clavel T."/>
        </authorList>
    </citation>
    <scope>NUCLEOTIDE SEQUENCE [LARGE SCALE GENOMIC DNA]</scope>
    <source>
        <strain evidence="1 2">WB01_D5_05</strain>
    </source>
</reference>
<comment type="caution">
    <text evidence="1">The sequence shown here is derived from an EMBL/GenBank/DDBJ whole genome shotgun (WGS) entry which is preliminary data.</text>
</comment>
<proteinExistence type="predicted"/>
<evidence type="ECO:0000313" key="2">
    <source>
        <dbReference type="Proteomes" id="UP000561326"/>
    </source>
</evidence>
<dbReference type="Proteomes" id="UP000561326">
    <property type="component" value="Unassembled WGS sequence"/>
</dbReference>
<protein>
    <submittedName>
        <fullName evidence="1">RecBCD nuclease inhibitor</fullName>
    </submittedName>
</protein>
<sequence>MGGRIMETVTITREEYERLLDSAEFLNCLEACGVDNWCGYSDAYEMFEKGEDGE</sequence>
<dbReference type="Pfam" id="PF25708">
    <property type="entry name" value="Phage_T7_Gp5_9"/>
    <property type="match status" value="1"/>
</dbReference>
<gene>
    <name evidence="1" type="ORF">HF838_17455</name>
</gene>
<organism evidence="1 2">
    <name type="scientific">Aneurinibacillus aneurinilyticus</name>
    <name type="common">Bacillus aneurinolyticus</name>
    <dbReference type="NCBI Taxonomy" id="1391"/>
    <lineage>
        <taxon>Bacteria</taxon>
        <taxon>Bacillati</taxon>
        <taxon>Bacillota</taxon>
        <taxon>Bacilli</taxon>
        <taxon>Bacillales</taxon>
        <taxon>Paenibacillaceae</taxon>
        <taxon>Aneurinibacillus group</taxon>
        <taxon>Aneurinibacillus</taxon>
    </lineage>
</organism>
<dbReference type="EMBL" id="JABAGO010000038">
    <property type="protein sequence ID" value="NMF00022.1"/>
    <property type="molecule type" value="Genomic_DNA"/>
</dbReference>
<accession>A0A848CYL8</accession>
<evidence type="ECO:0000313" key="1">
    <source>
        <dbReference type="EMBL" id="NMF00022.1"/>
    </source>
</evidence>
<name>A0A848CYL8_ANEAE</name>